<gene>
    <name evidence="3" type="ORF">M427DRAFT_54325</name>
</gene>
<dbReference type="Pfam" id="PF14226">
    <property type="entry name" value="DIOX_N"/>
    <property type="match status" value="1"/>
</dbReference>
<dbReference type="SUPFAM" id="SSF51197">
    <property type="entry name" value="Clavaminate synthase-like"/>
    <property type="match status" value="1"/>
</dbReference>
<dbReference type="InterPro" id="IPR026992">
    <property type="entry name" value="DIOX_N"/>
</dbReference>
<proteinExistence type="inferred from homology"/>
<evidence type="ECO:0000313" key="4">
    <source>
        <dbReference type="Proteomes" id="UP000070544"/>
    </source>
</evidence>
<keyword evidence="1" id="KW-0560">Oxidoreductase</keyword>
<feature type="domain" description="Fe2OG dioxygenase" evidence="2">
    <location>
        <begin position="180"/>
        <end position="285"/>
    </location>
</feature>
<name>A0A139ALQ7_GONPJ</name>
<reference evidence="3 4" key="1">
    <citation type="journal article" date="2015" name="Genome Biol. Evol.">
        <title>Phylogenomic analyses indicate that early fungi evolved digesting cell walls of algal ancestors of land plants.</title>
        <authorList>
            <person name="Chang Y."/>
            <person name="Wang S."/>
            <person name="Sekimoto S."/>
            <person name="Aerts A.L."/>
            <person name="Choi C."/>
            <person name="Clum A."/>
            <person name="LaButti K.M."/>
            <person name="Lindquist E.A."/>
            <person name="Yee Ngan C."/>
            <person name="Ohm R.A."/>
            <person name="Salamov A.A."/>
            <person name="Grigoriev I.V."/>
            <person name="Spatafora J.W."/>
            <person name="Berbee M.L."/>
        </authorList>
    </citation>
    <scope>NUCLEOTIDE SEQUENCE [LARGE SCALE GENOMIC DNA]</scope>
    <source>
        <strain evidence="3 4">JEL478</strain>
    </source>
</reference>
<dbReference type="Proteomes" id="UP000070544">
    <property type="component" value="Unassembled WGS sequence"/>
</dbReference>
<evidence type="ECO:0000313" key="3">
    <source>
        <dbReference type="EMBL" id="KXS17727.1"/>
    </source>
</evidence>
<dbReference type="OrthoDB" id="406156at2759"/>
<keyword evidence="1" id="KW-0408">Iron</keyword>
<keyword evidence="1" id="KW-0479">Metal-binding</keyword>
<dbReference type="InterPro" id="IPR027443">
    <property type="entry name" value="IPNS-like_sf"/>
</dbReference>
<dbReference type="InterPro" id="IPR005123">
    <property type="entry name" value="Oxoglu/Fe-dep_dioxygenase_dom"/>
</dbReference>
<sequence length="356" mass="40340">MAATHSTADKLEFAPLEVIDLSLLNTPRRHEVITQVDKACREIGFFAIVNFPAISREDVDRAFEISKNLFALPLEEKKKFDMEARGKGNYFGYKAVGQQTLDSQGTPDGNEFFNTPKTDTWLLPQPEPILSNREFLDSFLSRCHAICTELLEIFAEVVEVPLAEGGKEFFKQYHRYQERSGDQLRMVRVQSGGDESAEQLKMAAHTDFGTTTLVFSQPVMGLQIELNDGTWKYVRHHEGAIIVNIGDAMQFWTNGYLRSNFHRVVRPPAHQNHLTRYSLVYFLRPENSVLLNPIKTPKTIQMPPAAHMETAVTAEEWIKLKVLSSLRSNVKSGEDLAKVNARISATRGQDIKRAVM</sequence>
<dbReference type="Pfam" id="PF03171">
    <property type="entry name" value="2OG-FeII_Oxy"/>
    <property type="match status" value="1"/>
</dbReference>
<dbReference type="AlphaFoldDB" id="A0A139ALQ7"/>
<dbReference type="OMA" id="RCHAICT"/>
<dbReference type="PANTHER" id="PTHR47990">
    <property type="entry name" value="2-OXOGLUTARATE (2OG) AND FE(II)-DEPENDENT OXYGENASE SUPERFAMILY PROTEIN-RELATED"/>
    <property type="match status" value="1"/>
</dbReference>
<evidence type="ECO:0000256" key="1">
    <source>
        <dbReference type="RuleBase" id="RU003682"/>
    </source>
</evidence>
<comment type="similarity">
    <text evidence="1">Belongs to the iron/ascorbate-dependent oxidoreductase family.</text>
</comment>
<dbReference type="STRING" id="1344416.A0A139ALQ7"/>
<protein>
    <submittedName>
        <fullName evidence="3">Clavaminate synthase-like protein</fullName>
    </submittedName>
</protein>
<dbReference type="GO" id="GO:0046872">
    <property type="term" value="F:metal ion binding"/>
    <property type="evidence" value="ECO:0007669"/>
    <property type="project" value="UniProtKB-KW"/>
</dbReference>
<accession>A0A139ALQ7</accession>
<dbReference type="InterPro" id="IPR044861">
    <property type="entry name" value="IPNS-like_FE2OG_OXY"/>
</dbReference>
<dbReference type="EMBL" id="KQ965745">
    <property type="protein sequence ID" value="KXS17727.1"/>
    <property type="molecule type" value="Genomic_DNA"/>
</dbReference>
<evidence type="ECO:0000259" key="2">
    <source>
        <dbReference type="PROSITE" id="PS51471"/>
    </source>
</evidence>
<dbReference type="InterPro" id="IPR050231">
    <property type="entry name" value="Iron_ascorbate_oxido_reductase"/>
</dbReference>
<dbReference type="PRINTS" id="PR00682">
    <property type="entry name" value="IPNSYNTHASE"/>
</dbReference>
<dbReference type="GO" id="GO:0016491">
    <property type="term" value="F:oxidoreductase activity"/>
    <property type="evidence" value="ECO:0007669"/>
    <property type="project" value="UniProtKB-KW"/>
</dbReference>
<organism evidence="3 4">
    <name type="scientific">Gonapodya prolifera (strain JEL478)</name>
    <name type="common">Monoblepharis prolifera</name>
    <dbReference type="NCBI Taxonomy" id="1344416"/>
    <lineage>
        <taxon>Eukaryota</taxon>
        <taxon>Fungi</taxon>
        <taxon>Fungi incertae sedis</taxon>
        <taxon>Chytridiomycota</taxon>
        <taxon>Chytridiomycota incertae sedis</taxon>
        <taxon>Monoblepharidomycetes</taxon>
        <taxon>Monoblepharidales</taxon>
        <taxon>Gonapodyaceae</taxon>
        <taxon>Gonapodya</taxon>
    </lineage>
</organism>
<keyword evidence="4" id="KW-1185">Reference proteome</keyword>
<dbReference type="PROSITE" id="PS51471">
    <property type="entry name" value="FE2OG_OXY"/>
    <property type="match status" value="1"/>
</dbReference>
<dbReference type="Gene3D" id="2.60.120.330">
    <property type="entry name" value="B-lactam Antibiotic, Isopenicillin N Synthase, Chain"/>
    <property type="match status" value="1"/>
</dbReference>